<reference evidence="1 2" key="1">
    <citation type="journal article" date="2021" name="J. Hered.">
        <title>A chromosome-level genome assembly of the parasitoid wasp, Cotesia glomerata (Hymenoptera: Braconidae).</title>
        <authorList>
            <person name="Pinto B.J."/>
            <person name="Weis J.J."/>
            <person name="Gamble T."/>
            <person name="Ode P.J."/>
            <person name="Paul R."/>
            <person name="Zaspel J.M."/>
        </authorList>
    </citation>
    <scope>NUCLEOTIDE SEQUENCE [LARGE SCALE GENOMIC DNA]</scope>
    <source>
        <strain evidence="1">CgM1</strain>
    </source>
</reference>
<keyword evidence="2" id="KW-1185">Reference proteome</keyword>
<evidence type="ECO:0000313" key="1">
    <source>
        <dbReference type="EMBL" id="KAH0555135.1"/>
    </source>
</evidence>
<gene>
    <name evidence="1" type="ORF">KQX54_015484</name>
</gene>
<dbReference type="EMBL" id="JAHXZJ010001119">
    <property type="protein sequence ID" value="KAH0555135.1"/>
    <property type="molecule type" value="Genomic_DNA"/>
</dbReference>
<name>A0AAV7IR10_COTGL</name>
<accession>A0AAV7IR10</accession>
<organism evidence="1 2">
    <name type="scientific">Cotesia glomerata</name>
    <name type="common">Lepidopteran parasitic wasp</name>
    <name type="synonym">Apanteles glomeratus</name>
    <dbReference type="NCBI Taxonomy" id="32391"/>
    <lineage>
        <taxon>Eukaryota</taxon>
        <taxon>Metazoa</taxon>
        <taxon>Ecdysozoa</taxon>
        <taxon>Arthropoda</taxon>
        <taxon>Hexapoda</taxon>
        <taxon>Insecta</taxon>
        <taxon>Pterygota</taxon>
        <taxon>Neoptera</taxon>
        <taxon>Endopterygota</taxon>
        <taxon>Hymenoptera</taxon>
        <taxon>Apocrita</taxon>
        <taxon>Ichneumonoidea</taxon>
        <taxon>Braconidae</taxon>
        <taxon>Microgastrinae</taxon>
        <taxon>Cotesia</taxon>
    </lineage>
</organism>
<protein>
    <submittedName>
        <fullName evidence="1">Uncharacterized protein</fullName>
    </submittedName>
</protein>
<sequence length="134" mass="15083">MPETFLLSLVNLAPEGKSGNRKVSGSSYLGAEKGTRKQEAEIKIEESISENIKLRHLDRESEEKERHLRPGASRLHLIAASEIVSVQDDKKDKKTTYCVPRKERTKELVVCIDPVQSPSAQRALCVFIFFGLVF</sequence>
<dbReference type="AlphaFoldDB" id="A0AAV7IR10"/>
<dbReference type="Proteomes" id="UP000826195">
    <property type="component" value="Unassembled WGS sequence"/>
</dbReference>
<proteinExistence type="predicted"/>
<evidence type="ECO:0000313" key="2">
    <source>
        <dbReference type="Proteomes" id="UP000826195"/>
    </source>
</evidence>
<comment type="caution">
    <text evidence="1">The sequence shown here is derived from an EMBL/GenBank/DDBJ whole genome shotgun (WGS) entry which is preliminary data.</text>
</comment>